<evidence type="ECO:0000313" key="2">
    <source>
        <dbReference type="Proteomes" id="UP001175271"/>
    </source>
</evidence>
<dbReference type="EMBL" id="JAUCMV010000003">
    <property type="protein sequence ID" value="KAK0409884.1"/>
    <property type="molecule type" value="Genomic_DNA"/>
</dbReference>
<name>A0AA39HS79_9BILA</name>
<reference evidence="1" key="1">
    <citation type="submission" date="2023-06" db="EMBL/GenBank/DDBJ databases">
        <title>Genomic analysis of the entomopathogenic nematode Steinernema hermaphroditum.</title>
        <authorList>
            <person name="Schwarz E.M."/>
            <person name="Heppert J.K."/>
            <person name="Baniya A."/>
            <person name="Schwartz H.T."/>
            <person name="Tan C.-H."/>
            <person name="Antoshechkin I."/>
            <person name="Sternberg P.W."/>
            <person name="Goodrich-Blair H."/>
            <person name="Dillman A.R."/>
        </authorList>
    </citation>
    <scope>NUCLEOTIDE SEQUENCE</scope>
    <source>
        <strain evidence="1">PS9179</strain>
        <tissue evidence="1">Whole animal</tissue>
    </source>
</reference>
<accession>A0AA39HS79</accession>
<gene>
    <name evidence="1" type="ORF">QR680_004817</name>
</gene>
<protein>
    <submittedName>
        <fullName evidence="1">Uncharacterized protein</fullName>
    </submittedName>
</protein>
<sequence length="183" mass="21430">MTQIDGRCQSYFRPKRRAVEMTSTPFKDLLHEWVIHFHEIVSISSVLRKAVAVHNIELDENMWSEVDLAACEYALENVSTNFAEVYDRFRKFISRKVKEVAQKIETGYTEEQIRSKVFQFSFDPEVDLCQDIDWLILNEISQYDRDREIVETETAEIAQLVDNLAKALSVPEDDDEQMNTQQS</sequence>
<keyword evidence="2" id="KW-1185">Reference proteome</keyword>
<dbReference type="Proteomes" id="UP001175271">
    <property type="component" value="Unassembled WGS sequence"/>
</dbReference>
<evidence type="ECO:0000313" key="1">
    <source>
        <dbReference type="EMBL" id="KAK0409884.1"/>
    </source>
</evidence>
<comment type="caution">
    <text evidence="1">The sequence shown here is derived from an EMBL/GenBank/DDBJ whole genome shotgun (WGS) entry which is preliminary data.</text>
</comment>
<organism evidence="1 2">
    <name type="scientific">Steinernema hermaphroditum</name>
    <dbReference type="NCBI Taxonomy" id="289476"/>
    <lineage>
        <taxon>Eukaryota</taxon>
        <taxon>Metazoa</taxon>
        <taxon>Ecdysozoa</taxon>
        <taxon>Nematoda</taxon>
        <taxon>Chromadorea</taxon>
        <taxon>Rhabditida</taxon>
        <taxon>Tylenchina</taxon>
        <taxon>Panagrolaimomorpha</taxon>
        <taxon>Strongyloidoidea</taxon>
        <taxon>Steinernematidae</taxon>
        <taxon>Steinernema</taxon>
    </lineage>
</organism>
<proteinExistence type="predicted"/>
<dbReference type="AlphaFoldDB" id="A0AA39HS79"/>